<dbReference type="PROSITE" id="PS51257">
    <property type="entry name" value="PROKAR_LIPOPROTEIN"/>
    <property type="match status" value="1"/>
</dbReference>
<dbReference type="PANTHER" id="PTHR46847">
    <property type="entry name" value="D-ALLOSE-BINDING PERIPLASMIC PROTEIN-RELATED"/>
    <property type="match status" value="1"/>
</dbReference>
<dbReference type="RefSeq" id="WP_249280064.1">
    <property type="nucleotide sequence ID" value="NZ_JACRSS010000001.1"/>
</dbReference>
<comment type="caution">
    <text evidence="6">The sequence shown here is derived from an EMBL/GenBank/DDBJ whole genome shotgun (WGS) entry which is preliminary data.</text>
</comment>
<dbReference type="Gene3D" id="3.40.50.2300">
    <property type="match status" value="2"/>
</dbReference>
<evidence type="ECO:0000256" key="3">
    <source>
        <dbReference type="ARBA" id="ARBA00022729"/>
    </source>
</evidence>
<evidence type="ECO:0000256" key="2">
    <source>
        <dbReference type="ARBA" id="ARBA00007639"/>
    </source>
</evidence>
<protein>
    <submittedName>
        <fullName evidence="6">Substrate-binding domain-containing protein</fullName>
    </submittedName>
</protein>
<dbReference type="EMBL" id="JACRSS010000001">
    <property type="protein sequence ID" value="MBC8538308.1"/>
    <property type="molecule type" value="Genomic_DNA"/>
</dbReference>
<dbReference type="GO" id="GO:0030313">
    <property type="term" value="C:cell envelope"/>
    <property type="evidence" value="ECO:0007669"/>
    <property type="project" value="UniProtKB-SubCell"/>
</dbReference>
<sequence length="370" mass="39485">MKKTLALVLALLLVVVAIVGCTGAPAEESASASASASEPAGSDNQGGSDAELPLDVVVQVKATESDFWQYMIVGAEQYAKDYPDRVKVTIQGPTKELDYDKAVSLLEQVVANKPDAIVLASSSSDATVPAVEDAMDQGIPVVLADNMLNTEKYTAFLATDNIAGGALAADALVEGMEAKGKTSGKVLVVSSSAGSLVMEARIKGFTEQMKNKYTQYEMYPEILYCENDVAKALDVCAQTFSANKDIVGVFGGNNMSGNGASRYIAQEKLADEVTCVCYDSDPEEIKNLRNGDLYAMIIQDPAGFGYKGVDMAYKVVAEGYDVEANFPDKYIDTGCTKITAENIDAPELQALIDPTLLKDGKATREWPTYF</sequence>
<reference evidence="6" key="1">
    <citation type="submission" date="2020-08" db="EMBL/GenBank/DDBJ databases">
        <title>Genome public.</title>
        <authorList>
            <person name="Liu C."/>
            <person name="Sun Q."/>
        </authorList>
    </citation>
    <scope>NUCLEOTIDE SEQUENCE</scope>
    <source>
        <strain evidence="6">NSJ-63</strain>
    </source>
</reference>
<feature type="chain" id="PRO_5037847538" evidence="4">
    <location>
        <begin position="27"/>
        <end position="370"/>
    </location>
</feature>
<dbReference type="InterPro" id="IPR025997">
    <property type="entry name" value="SBP_2_dom"/>
</dbReference>
<comment type="similarity">
    <text evidence="2">Belongs to the bacterial solute-binding protein 2 family.</text>
</comment>
<keyword evidence="7" id="KW-1185">Reference proteome</keyword>
<organism evidence="6 7">
    <name type="scientific">Guopingia tenuis</name>
    <dbReference type="NCBI Taxonomy" id="2763656"/>
    <lineage>
        <taxon>Bacteria</taxon>
        <taxon>Bacillati</taxon>
        <taxon>Bacillota</taxon>
        <taxon>Clostridia</taxon>
        <taxon>Christensenellales</taxon>
        <taxon>Christensenellaceae</taxon>
        <taxon>Guopingia</taxon>
    </lineage>
</organism>
<evidence type="ECO:0000256" key="4">
    <source>
        <dbReference type="SAM" id="SignalP"/>
    </source>
</evidence>
<dbReference type="InterPro" id="IPR028082">
    <property type="entry name" value="Peripla_BP_I"/>
</dbReference>
<dbReference type="Pfam" id="PF13407">
    <property type="entry name" value="Peripla_BP_4"/>
    <property type="match status" value="1"/>
</dbReference>
<dbReference type="Proteomes" id="UP000617951">
    <property type="component" value="Unassembled WGS sequence"/>
</dbReference>
<comment type="subcellular location">
    <subcellularLocation>
        <location evidence="1">Cell envelope</location>
    </subcellularLocation>
</comment>
<gene>
    <name evidence="6" type="ORF">H8693_05105</name>
</gene>
<evidence type="ECO:0000259" key="5">
    <source>
        <dbReference type="Pfam" id="PF13407"/>
    </source>
</evidence>
<dbReference type="AlphaFoldDB" id="A0A926HWF8"/>
<accession>A0A926HWF8</accession>
<feature type="signal peptide" evidence="4">
    <location>
        <begin position="1"/>
        <end position="26"/>
    </location>
</feature>
<name>A0A926HWF8_9FIRM</name>
<evidence type="ECO:0000313" key="6">
    <source>
        <dbReference type="EMBL" id="MBC8538308.1"/>
    </source>
</evidence>
<evidence type="ECO:0000256" key="1">
    <source>
        <dbReference type="ARBA" id="ARBA00004196"/>
    </source>
</evidence>
<dbReference type="GO" id="GO:0030246">
    <property type="term" value="F:carbohydrate binding"/>
    <property type="evidence" value="ECO:0007669"/>
    <property type="project" value="UniProtKB-ARBA"/>
</dbReference>
<dbReference type="SUPFAM" id="SSF53822">
    <property type="entry name" value="Periplasmic binding protein-like I"/>
    <property type="match status" value="1"/>
</dbReference>
<dbReference type="PANTHER" id="PTHR46847:SF1">
    <property type="entry name" value="D-ALLOSE-BINDING PERIPLASMIC PROTEIN-RELATED"/>
    <property type="match status" value="1"/>
</dbReference>
<evidence type="ECO:0000313" key="7">
    <source>
        <dbReference type="Proteomes" id="UP000617951"/>
    </source>
</evidence>
<keyword evidence="3 4" id="KW-0732">Signal</keyword>
<feature type="domain" description="Periplasmic binding protein" evidence="5">
    <location>
        <begin position="57"/>
        <end position="317"/>
    </location>
</feature>
<proteinExistence type="inferred from homology"/>